<keyword evidence="4" id="KW-1134">Transmembrane beta strand</keyword>
<dbReference type="CDD" id="cd00342">
    <property type="entry name" value="gram_neg_porins"/>
    <property type="match status" value="1"/>
</dbReference>
<evidence type="ECO:0000256" key="2">
    <source>
        <dbReference type="ARBA" id="ARBA00011233"/>
    </source>
</evidence>
<feature type="domain" description="Porin" evidence="12">
    <location>
        <begin position="12"/>
        <end position="338"/>
    </location>
</feature>
<sequence>MKKSLIAACVGLACVSGAHAQSNVTLTGLVDLYVASQKRPGDSGRTNVLDSGGMTTSWFGMTGTEDLGGGLKANFKLTSFQRVDTGTPGRFTGDNFFTRDANVGLSGSFGAVTLGRGLAPNFLPTILFNPFGDSFNFSPLVLHKNVGLFNGTNWPASTPADTGWSNEIIYTTPDLGGLTVNLHYQFGEQNSSTNNDNRKNVGINALYFNGPFALTGYYEYDQVNNYNATNGSLITTGTALDTKKDWLLGGTYDAGVVKGFLTYSQTKADVSTLEFKTTQVGASAPIGAGKLLASVASTKIDNATATIPGKRLTATVGYDYFLSKRTDVYANLMYDKLTGNYTKGNSVAVGIRHRF</sequence>
<evidence type="ECO:0000256" key="5">
    <source>
        <dbReference type="ARBA" id="ARBA00022692"/>
    </source>
</evidence>
<evidence type="ECO:0000313" key="13">
    <source>
        <dbReference type="EMBL" id="QHI99605.1"/>
    </source>
</evidence>
<evidence type="ECO:0000256" key="11">
    <source>
        <dbReference type="SAM" id="SignalP"/>
    </source>
</evidence>
<dbReference type="KEGG" id="xyk:GT347_17465"/>
<dbReference type="Gene3D" id="2.40.160.10">
    <property type="entry name" value="Porin"/>
    <property type="match status" value="1"/>
</dbReference>
<dbReference type="AlphaFoldDB" id="A0A857JA34"/>
<evidence type="ECO:0000256" key="9">
    <source>
        <dbReference type="ARBA" id="ARBA00023136"/>
    </source>
</evidence>
<evidence type="ECO:0000256" key="6">
    <source>
        <dbReference type="ARBA" id="ARBA00022729"/>
    </source>
</evidence>
<keyword evidence="6 11" id="KW-0732">Signal</keyword>
<evidence type="ECO:0000259" key="12">
    <source>
        <dbReference type="Pfam" id="PF13609"/>
    </source>
</evidence>
<reference evidence="13 14" key="1">
    <citation type="submission" date="2020-01" db="EMBL/GenBank/DDBJ databases">
        <title>Genome sequencing of strain KACC 21265.</title>
        <authorList>
            <person name="Heo J."/>
            <person name="Kim S.-J."/>
            <person name="Kim J.-S."/>
            <person name="Hong S.-B."/>
            <person name="Kwon S.-W."/>
        </authorList>
    </citation>
    <scope>NUCLEOTIDE SEQUENCE [LARGE SCALE GENOMIC DNA]</scope>
    <source>
        <strain evidence="13 14">KACC 21265</strain>
    </source>
</reference>
<comment type="subunit">
    <text evidence="2">Homotrimer.</text>
</comment>
<evidence type="ECO:0000256" key="7">
    <source>
        <dbReference type="ARBA" id="ARBA00023065"/>
    </source>
</evidence>
<dbReference type="InterPro" id="IPR050298">
    <property type="entry name" value="Gram-neg_bact_OMP"/>
</dbReference>
<feature type="signal peptide" evidence="11">
    <location>
        <begin position="1"/>
        <end position="20"/>
    </location>
</feature>
<dbReference type="InterPro" id="IPR023614">
    <property type="entry name" value="Porin_dom_sf"/>
</dbReference>
<keyword evidence="7" id="KW-0406">Ion transport</keyword>
<keyword evidence="8" id="KW-0626">Porin</keyword>
<accession>A0A857JA34</accession>
<dbReference type="RefSeq" id="WP_160553417.1">
    <property type="nucleotide sequence ID" value="NZ_CP047650.1"/>
</dbReference>
<feature type="chain" id="PRO_5033039097" evidence="11">
    <location>
        <begin position="21"/>
        <end position="355"/>
    </location>
</feature>
<evidence type="ECO:0000256" key="8">
    <source>
        <dbReference type="ARBA" id="ARBA00023114"/>
    </source>
</evidence>
<organism evidence="13 14">
    <name type="scientific">Xylophilus rhododendri</name>
    <dbReference type="NCBI Taxonomy" id="2697032"/>
    <lineage>
        <taxon>Bacteria</taxon>
        <taxon>Pseudomonadati</taxon>
        <taxon>Pseudomonadota</taxon>
        <taxon>Betaproteobacteria</taxon>
        <taxon>Burkholderiales</taxon>
        <taxon>Xylophilus</taxon>
    </lineage>
</organism>
<evidence type="ECO:0000256" key="3">
    <source>
        <dbReference type="ARBA" id="ARBA00022448"/>
    </source>
</evidence>
<dbReference type="GO" id="GO:0009279">
    <property type="term" value="C:cell outer membrane"/>
    <property type="evidence" value="ECO:0007669"/>
    <property type="project" value="UniProtKB-SubCell"/>
</dbReference>
<keyword evidence="3" id="KW-0813">Transport</keyword>
<protein>
    <submittedName>
        <fullName evidence="13">Porin</fullName>
    </submittedName>
</protein>
<comment type="subcellular location">
    <subcellularLocation>
        <location evidence="1">Cell outer membrane</location>
        <topology evidence="1">Multi-pass membrane protein</topology>
    </subcellularLocation>
</comment>
<name>A0A857JA34_9BURK</name>
<dbReference type="GO" id="GO:0015288">
    <property type="term" value="F:porin activity"/>
    <property type="evidence" value="ECO:0007669"/>
    <property type="project" value="UniProtKB-KW"/>
</dbReference>
<proteinExistence type="predicted"/>
<keyword evidence="5" id="KW-0812">Transmembrane</keyword>
<dbReference type="PANTHER" id="PTHR34501:SF9">
    <property type="entry name" value="MAJOR OUTER MEMBRANE PROTEIN P.IA"/>
    <property type="match status" value="1"/>
</dbReference>
<dbReference type="EMBL" id="CP047650">
    <property type="protein sequence ID" value="QHI99605.1"/>
    <property type="molecule type" value="Genomic_DNA"/>
</dbReference>
<gene>
    <name evidence="13" type="ORF">GT347_17465</name>
</gene>
<dbReference type="Pfam" id="PF13609">
    <property type="entry name" value="Porin_4"/>
    <property type="match status" value="1"/>
</dbReference>
<evidence type="ECO:0000256" key="10">
    <source>
        <dbReference type="ARBA" id="ARBA00023237"/>
    </source>
</evidence>
<dbReference type="Proteomes" id="UP000464787">
    <property type="component" value="Chromosome"/>
</dbReference>
<keyword evidence="10" id="KW-0998">Cell outer membrane</keyword>
<dbReference type="SUPFAM" id="SSF56935">
    <property type="entry name" value="Porins"/>
    <property type="match status" value="1"/>
</dbReference>
<dbReference type="InterPro" id="IPR033900">
    <property type="entry name" value="Gram_neg_porin_domain"/>
</dbReference>
<evidence type="ECO:0000256" key="1">
    <source>
        <dbReference type="ARBA" id="ARBA00004571"/>
    </source>
</evidence>
<dbReference type="PANTHER" id="PTHR34501">
    <property type="entry name" value="PROTEIN YDDL-RELATED"/>
    <property type="match status" value="1"/>
</dbReference>
<evidence type="ECO:0000256" key="4">
    <source>
        <dbReference type="ARBA" id="ARBA00022452"/>
    </source>
</evidence>
<evidence type="ECO:0000313" key="14">
    <source>
        <dbReference type="Proteomes" id="UP000464787"/>
    </source>
</evidence>
<dbReference type="GO" id="GO:0006811">
    <property type="term" value="P:monoatomic ion transport"/>
    <property type="evidence" value="ECO:0007669"/>
    <property type="project" value="UniProtKB-KW"/>
</dbReference>
<dbReference type="GO" id="GO:0046930">
    <property type="term" value="C:pore complex"/>
    <property type="evidence" value="ECO:0007669"/>
    <property type="project" value="UniProtKB-KW"/>
</dbReference>
<keyword evidence="14" id="KW-1185">Reference proteome</keyword>
<keyword evidence="9" id="KW-0472">Membrane</keyword>